<dbReference type="EMBL" id="CP001727">
    <property type="protein sequence ID" value="ACV59602.1"/>
    <property type="molecule type" value="Genomic_DNA"/>
</dbReference>
<evidence type="ECO:0000313" key="2">
    <source>
        <dbReference type="EMBL" id="ACV59602.1"/>
    </source>
</evidence>
<dbReference type="HOGENOM" id="CLU_1599260_0_0_9"/>
<dbReference type="PROSITE" id="PS51257">
    <property type="entry name" value="PROKAR_LIPOPROTEIN"/>
    <property type="match status" value="1"/>
</dbReference>
<evidence type="ECO:0008006" key="4">
    <source>
        <dbReference type="Google" id="ProtNLM"/>
    </source>
</evidence>
<organism evidence="2 3">
    <name type="scientific">Alicyclobacillus acidocaldarius subsp. acidocaldarius (strain ATCC 27009 / DSM 446 / BCRC 14685 / JCM 5260 / KCTC 1825 / NBRC 15652 / NCIMB 11725 / NRRL B-14509 / 104-IA)</name>
    <name type="common">Bacillus acidocaldarius</name>
    <dbReference type="NCBI Taxonomy" id="521098"/>
    <lineage>
        <taxon>Bacteria</taxon>
        <taxon>Bacillati</taxon>
        <taxon>Bacillota</taxon>
        <taxon>Bacilli</taxon>
        <taxon>Bacillales</taxon>
        <taxon>Alicyclobacillaceae</taxon>
        <taxon>Alicyclobacillus</taxon>
    </lineage>
</organism>
<dbReference type="Proteomes" id="UP000001917">
    <property type="component" value="Chromosome"/>
</dbReference>
<protein>
    <recommendedName>
        <fullName evidence="4">Lipoprotein</fullName>
    </recommendedName>
</protein>
<sequence length="166" mass="17049">MKPKRILAWAAMVLWAASAVGCGTPHLAKPAAPPRSTVPSSSPVIIAEAQLSPLSKSAINVSATLVVNRENQTLTVSVDAVHLAPNRRYGVKLIATSGAPGPSRALGTFQADAHGEAAYMAVVQQVTSIPASGWQVELTSGSDVLAAGDVHLVPMSGQLPKSLPTN</sequence>
<keyword evidence="3" id="KW-1185">Reference proteome</keyword>
<reference evidence="2 3" key="2">
    <citation type="journal article" date="2010" name="Stand. Genomic Sci.">
        <title>Complete genome sequence of Alicyclobacillus acidocaldarius type strain (104-IA).</title>
        <authorList>
            <person name="Mavromatis K."/>
            <person name="Sikorski J."/>
            <person name="Lapidus A."/>
            <person name="Glavina Del Rio T."/>
            <person name="Copeland A."/>
            <person name="Tice H."/>
            <person name="Cheng J.F."/>
            <person name="Lucas S."/>
            <person name="Chen F."/>
            <person name="Nolan M."/>
            <person name="Bruce D."/>
            <person name="Goodwin L."/>
            <person name="Pitluck S."/>
            <person name="Ivanova N."/>
            <person name="Ovchinnikova G."/>
            <person name="Pati A."/>
            <person name="Chen A."/>
            <person name="Palaniappan K."/>
            <person name="Land M."/>
            <person name="Hauser L."/>
            <person name="Chang Y.J."/>
            <person name="Jeffries C.D."/>
            <person name="Chain P."/>
            <person name="Meincke L."/>
            <person name="Sims D."/>
            <person name="Chertkov O."/>
            <person name="Han C."/>
            <person name="Brettin T."/>
            <person name="Detter J.C."/>
            <person name="Wahrenburg C."/>
            <person name="Rohde M."/>
            <person name="Pukall R."/>
            <person name="Goker M."/>
            <person name="Bristow J."/>
            <person name="Eisen J.A."/>
            <person name="Markowitz V."/>
            <person name="Hugenholtz P."/>
            <person name="Klenk H.P."/>
            <person name="Kyrpides N.C."/>
        </authorList>
    </citation>
    <scope>NUCLEOTIDE SEQUENCE [LARGE SCALE GENOMIC DNA]</scope>
    <source>
        <strain evidence="3">ATCC 27009 / DSM 446 / BCRC 14685 / JCM 5260 / KCTC 1825 / NBRC 15652 / NCIMB 11725 / NRRL B-14509 / 104-IA</strain>
    </source>
</reference>
<evidence type="ECO:0000313" key="3">
    <source>
        <dbReference type="Proteomes" id="UP000001917"/>
    </source>
</evidence>
<dbReference type="STRING" id="521098.Aaci_2598"/>
<evidence type="ECO:0000256" key="1">
    <source>
        <dbReference type="SAM" id="SignalP"/>
    </source>
</evidence>
<feature type="signal peptide" evidence="1">
    <location>
        <begin position="1"/>
        <end position="21"/>
    </location>
</feature>
<feature type="chain" id="PRO_5038891819" description="Lipoprotein" evidence="1">
    <location>
        <begin position="22"/>
        <end position="166"/>
    </location>
</feature>
<dbReference type="AlphaFoldDB" id="C8WT88"/>
<name>C8WT88_ALIAD</name>
<keyword evidence="1" id="KW-0732">Signal</keyword>
<gene>
    <name evidence="2" type="ordered locus">Aaci_2598</name>
</gene>
<proteinExistence type="predicted"/>
<accession>C8WT88</accession>
<reference evidence="3" key="1">
    <citation type="submission" date="2009-09" db="EMBL/GenBank/DDBJ databases">
        <title>The complete chromosome of Alicyclobacillus acidocaldarius subsp. acidocaldarius DSM 446.</title>
        <authorList>
            <consortium name="US DOE Joint Genome Institute (JGI-PGF)"/>
            <person name="Lucas S."/>
            <person name="Copeland A."/>
            <person name="Lapidus A."/>
            <person name="Glavina del Rio T."/>
            <person name="Dalin E."/>
            <person name="Tice H."/>
            <person name="Bruce D."/>
            <person name="Goodwin L."/>
            <person name="Pitluck S."/>
            <person name="Kyrpides N."/>
            <person name="Mavromatis K."/>
            <person name="Ivanova N."/>
            <person name="Ovchinnikova G."/>
            <person name="Chertkov O."/>
            <person name="Sims D."/>
            <person name="Brettin T."/>
            <person name="Detter J.C."/>
            <person name="Han C."/>
            <person name="Larimer F."/>
            <person name="Land M."/>
            <person name="Hauser L."/>
            <person name="Markowitz V."/>
            <person name="Cheng J.-F."/>
            <person name="Hugenholtz P."/>
            <person name="Woyke T."/>
            <person name="Wu D."/>
            <person name="Pukall R."/>
            <person name="Klenk H.-P."/>
            <person name="Eisen J.A."/>
        </authorList>
    </citation>
    <scope>NUCLEOTIDE SEQUENCE [LARGE SCALE GENOMIC DNA]</scope>
    <source>
        <strain evidence="3">ATCC 27009 / DSM 446 / BCRC 14685 / JCM 5260 / KCTC 1825 / NBRC 15652 / NCIMB 11725 / NRRL B-14509 / 104-IA</strain>
    </source>
</reference>
<dbReference type="RefSeq" id="WP_012811840.1">
    <property type="nucleotide sequence ID" value="NC_013205.1"/>
</dbReference>
<dbReference type="KEGG" id="aac:Aaci_2598"/>